<reference evidence="2" key="2">
    <citation type="submission" date="2016-06" db="EMBL/GenBank/DDBJ databases">
        <title>The genome of a short-lived fish provides insights into sex chromosome evolution and the genetic control of aging.</title>
        <authorList>
            <person name="Reichwald K."/>
            <person name="Felder M."/>
            <person name="Petzold A."/>
            <person name="Koch P."/>
            <person name="Groth M."/>
            <person name="Platzer M."/>
        </authorList>
    </citation>
    <scope>NUCLEOTIDE SEQUENCE</scope>
    <source>
        <tissue evidence="2">Brain</tissue>
    </source>
</reference>
<name>A0A1A8IRP9_NOTKU</name>
<gene>
    <name evidence="2" type="primary">Nfu_g_1_018063</name>
</gene>
<sequence>LVLKQPSLFTEVSVLDSSLSSRLPEVCLSQRRSPPLAARSPPSTCPGSFSTSHYLPQPDPSQTRPDLPSPPAHSQSHIIRSFHFLFTSPGSQFPVLTPFTHLFLDPELHPVPFGTAPIVS</sequence>
<feature type="region of interest" description="Disordered" evidence="1">
    <location>
        <begin position="30"/>
        <end position="75"/>
    </location>
</feature>
<evidence type="ECO:0000313" key="2">
    <source>
        <dbReference type="EMBL" id="SBR00021.1"/>
    </source>
</evidence>
<dbReference type="AlphaFoldDB" id="A0A1A8IRP9"/>
<proteinExistence type="predicted"/>
<dbReference type="EMBL" id="HAED01013576">
    <property type="protein sequence ID" value="SBR00021.1"/>
    <property type="molecule type" value="Transcribed_RNA"/>
</dbReference>
<feature type="non-terminal residue" evidence="2">
    <location>
        <position position="1"/>
    </location>
</feature>
<feature type="compositionally biased region" description="Polar residues" evidence="1">
    <location>
        <begin position="45"/>
        <end position="64"/>
    </location>
</feature>
<evidence type="ECO:0000256" key="1">
    <source>
        <dbReference type="SAM" id="MobiDB-lite"/>
    </source>
</evidence>
<feature type="non-terminal residue" evidence="2">
    <location>
        <position position="120"/>
    </location>
</feature>
<organism evidence="2">
    <name type="scientific">Nothobranchius kuhntae</name>
    <name type="common">Beira killifish</name>
    <dbReference type="NCBI Taxonomy" id="321403"/>
    <lineage>
        <taxon>Eukaryota</taxon>
        <taxon>Metazoa</taxon>
        <taxon>Chordata</taxon>
        <taxon>Craniata</taxon>
        <taxon>Vertebrata</taxon>
        <taxon>Euteleostomi</taxon>
        <taxon>Actinopterygii</taxon>
        <taxon>Neopterygii</taxon>
        <taxon>Teleostei</taxon>
        <taxon>Neoteleostei</taxon>
        <taxon>Acanthomorphata</taxon>
        <taxon>Ovalentaria</taxon>
        <taxon>Atherinomorphae</taxon>
        <taxon>Cyprinodontiformes</taxon>
        <taxon>Nothobranchiidae</taxon>
        <taxon>Nothobranchius</taxon>
    </lineage>
</organism>
<feature type="compositionally biased region" description="Low complexity" evidence="1">
    <location>
        <begin position="30"/>
        <end position="42"/>
    </location>
</feature>
<accession>A0A1A8IRP9</accession>
<reference evidence="2" key="1">
    <citation type="submission" date="2016-05" db="EMBL/GenBank/DDBJ databases">
        <authorList>
            <person name="Lavstsen T."/>
            <person name="Jespersen J.S."/>
        </authorList>
    </citation>
    <scope>NUCLEOTIDE SEQUENCE</scope>
    <source>
        <tissue evidence="2">Brain</tissue>
    </source>
</reference>
<protein>
    <submittedName>
        <fullName evidence="2">Uncharacterized protein</fullName>
    </submittedName>
</protein>